<keyword evidence="3" id="KW-1185">Reference proteome</keyword>
<dbReference type="EMBL" id="BAABME010016149">
    <property type="protein sequence ID" value="GAA0144692.1"/>
    <property type="molecule type" value="Genomic_DNA"/>
</dbReference>
<comment type="caution">
    <text evidence="2">The sequence shown here is derived from an EMBL/GenBank/DDBJ whole genome shotgun (WGS) entry which is preliminary data.</text>
</comment>
<feature type="compositionally biased region" description="Acidic residues" evidence="1">
    <location>
        <begin position="115"/>
        <end position="125"/>
    </location>
</feature>
<feature type="region of interest" description="Disordered" evidence="1">
    <location>
        <begin position="115"/>
        <end position="137"/>
    </location>
</feature>
<evidence type="ECO:0000313" key="2">
    <source>
        <dbReference type="EMBL" id="GAA0144692.1"/>
    </source>
</evidence>
<name>A0AAV3P0N5_LITER</name>
<dbReference type="AlphaFoldDB" id="A0AAV3P0N5"/>
<accession>A0AAV3P0N5</accession>
<proteinExistence type="predicted"/>
<organism evidence="2 3">
    <name type="scientific">Lithospermum erythrorhizon</name>
    <name type="common">Purple gromwell</name>
    <name type="synonym">Lithospermum officinale var. erythrorhizon</name>
    <dbReference type="NCBI Taxonomy" id="34254"/>
    <lineage>
        <taxon>Eukaryota</taxon>
        <taxon>Viridiplantae</taxon>
        <taxon>Streptophyta</taxon>
        <taxon>Embryophyta</taxon>
        <taxon>Tracheophyta</taxon>
        <taxon>Spermatophyta</taxon>
        <taxon>Magnoliopsida</taxon>
        <taxon>eudicotyledons</taxon>
        <taxon>Gunneridae</taxon>
        <taxon>Pentapetalae</taxon>
        <taxon>asterids</taxon>
        <taxon>lamiids</taxon>
        <taxon>Boraginales</taxon>
        <taxon>Boraginaceae</taxon>
        <taxon>Boraginoideae</taxon>
        <taxon>Lithospermeae</taxon>
        <taxon>Lithospermum</taxon>
    </lineage>
</organism>
<sequence>MSRRRKAKGKLKLNENRTMIGNKKIPKNVVEIVREFIYNITDDVDDPESENFQKGTHVADIHLRAVETGGASSSDNEGTAPILKHKIKYLESVIQTSLARKYILEARLINLAGEVDPEMDPDVDPDVAGSEDQAFHH</sequence>
<dbReference type="Proteomes" id="UP001454036">
    <property type="component" value="Unassembled WGS sequence"/>
</dbReference>
<reference evidence="2 3" key="1">
    <citation type="submission" date="2024-01" db="EMBL/GenBank/DDBJ databases">
        <title>The complete chloroplast genome sequence of Lithospermum erythrorhizon: insights into the phylogenetic relationship among Boraginaceae species and the maternal lineages of purple gromwells.</title>
        <authorList>
            <person name="Okada T."/>
            <person name="Watanabe K."/>
        </authorList>
    </citation>
    <scope>NUCLEOTIDE SEQUENCE [LARGE SCALE GENOMIC DNA]</scope>
</reference>
<evidence type="ECO:0000256" key="1">
    <source>
        <dbReference type="SAM" id="MobiDB-lite"/>
    </source>
</evidence>
<evidence type="ECO:0000313" key="3">
    <source>
        <dbReference type="Proteomes" id="UP001454036"/>
    </source>
</evidence>
<protein>
    <submittedName>
        <fullName evidence="2">Uncharacterized protein</fullName>
    </submittedName>
</protein>
<gene>
    <name evidence="2" type="ORF">LIER_35985</name>
</gene>